<evidence type="ECO:0000256" key="1">
    <source>
        <dbReference type="ARBA" id="ARBA00004651"/>
    </source>
</evidence>
<feature type="transmembrane region" description="Helical" evidence="6">
    <location>
        <begin position="12"/>
        <end position="31"/>
    </location>
</feature>
<dbReference type="RefSeq" id="WP_136853887.1">
    <property type="nucleotide sequence ID" value="NZ_SWCI01000009.1"/>
</dbReference>
<evidence type="ECO:0000313" key="7">
    <source>
        <dbReference type="EMBL" id="TKB48193.1"/>
    </source>
</evidence>
<keyword evidence="8" id="KW-1185">Reference proteome</keyword>
<comment type="subcellular location">
    <subcellularLocation>
        <location evidence="1">Cell membrane</location>
        <topology evidence="1">Multi-pass membrane protein</topology>
    </subcellularLocation>
</comment>
<dbReference type="GO" id="GO:0005886">
    <property type="term" value="C:plasma membrane"/>
    <property type="evidence" value="ECO:0007669"/>
    <property type="project" value="UniProtKB-SubCell"/>
</dbReference>
<gene>
    <name evidence="7" type="ORF">FCL40_13785</name>
</gene>
<evidence type="ECO:0008006" key="9">
    <source>
        <dbReference type="Google" id="ProtNLM"/>
    </source>
</evidence>
<keyword evidence="3 6" id="KW-0812">Transmembrane</keyword>
<evidence type="ECO:0000256" key="4">
    <source>
        <dbReference type="ARBA" id="ARBA00022989"/>
    </source>
</evidence>
<dbReference type="InterPro" id="IPR050833">
    <property type="entry name" value="Poly_Biosynth_Transport"/>
</dbReference>
<evidence type="ECO:0000256" key="2">
    <source>
        <dbReference type="ARBA" id="ARBA00022475"/>
    </source>
</evidence>
<feature type="transmembrane region" description="Helical" evidence="6">
    <location>
        <begin position="37"/>
        <end position="60"/>
    </location>
</feature>
<dbReference type="AlphaFoldDB" id="A0A4U1BC21"/>
<dbReference type="EMBL" id="SWCI01000009">
    <property type="protein sequence ID" value="TKB48193.1"/>
    <property type="molecule type" value="Genomic_DNA"/>
</dbReference>
<dbReference type="OrthoDB" id="6396247at2"/>
<feature type="transmembrane region" description="Helical" evidence="6">
    <location>
        <begin position="381"/>
        <end position="401"/>
    </location>
</feature>
<feature type="transmembrane region" description="Helical" evidence="6">
    <location>
        <begin position="288"/>
        <end position="307"/>
    </location>
</feature>
<dbReference type="PANTHER" id="PTHR30250">
    <property type="entry name" value="PST FAMILY PREDICTED COLANIC ACID TRANSPORTER"/>
    <property type="match status" value="1"/>
</dbReference>
<keyword evidence="5 6" id="KW-0472">Membrane</keyword>
<feature type="transmembrane region" description="Helical" evidence="6">
    <location>
        <begin position="358"/>
        <end position="375"/>
    </location>
</feature>
<evidence type="ECO:0000256" key="3">
    <source>
        <dbReference type="ARBA" id="ARBA00022692"/>
    </source>
</evidence>
<keyword evidence="2" id="KW-1003">Cell membrane</keyword>
<feature type="transmembrane region" description="Helical" evidence="6">
    <location>
        <begin position="105"/>
        <end position="124"/>
    </location>
</feature>
<feature type="transmembrane region" description="Helical" evidence="6">
    <location>
        <begin position="319"/>
        <end position="338"/>
    </location>
</feature>
<protein>
    <recommendedName>
        <fullName evidence="9">Membrane protein involved in the export of O-antigen and teichoic acid</fullName>
    </recommendedName>
</protein>
<evidence type="ECO:0000256" key="6">
    <source>
        <dbReference type="SAM" id="Phobius"/>
    </source>
</evidence>
<keyword evidence="4 6" id="KW-1133">Transmembrane helix</keyword>
<organism evidence="7 8">
    <name type="scientific">Ferrimonas sediminicola</name>
    <dbReference type="NCBI Taxonomy" id="2569538"/>
    <lineage>
        <taxon>Bacteria</taxon>
        <taxon>Pseudomonadati</taxon>
        <taxon>Pseudomonadota</taxon>
        <taxon>Gammaproteobacteria</taxon>
        <taxon>Alteromonadales</taxon>
        <taxon>Ferrimonadaceae</taxon>
        <taxon>Ferrimonas</taxon>
    </lineage>
</organism>
<dbReference type="Proteomes" id="UP000305674">
    <property type="component" value="Unassembled WGS sequence"/>
</dbReference>
<feature type="transmembrane region" description="Helical" evidence="6">
    <location>
        <begin position="136"/>
        <end position="157"/>
    </location>
</feature>
<comment type="caution">
    <text evidence="7">The sequence shown here is derived from an EMBL/GenBank/DDBJ whole genome shotgun (WGS) entry which is preliminary data.</text>
</comment>
<evidence type="ECO:0000313" key="8">
    <source>
        <dbReference type="Proteomes" id="UP000305674"/>
    </source>
</evidence>
<evidence type="ECO:0000256" key="5">
    <source>
        <dbReference type="ARBA" id="ARBA00023136"/>
    </source>
</evidence>
<sequence>MKTKVMVSAIDQGLLSAFNFGLNLLLIKFWTPAMFGVYSILFTLGFVFISLQNALINTPYSVLIPARKNPDALRRALSQGNLMFLVSLALLCLLLQLLPGFNQSYASPLLITLFFVVRLLREYLRCRWSAELDLMPVMWADMAFVMLFALGGAWLWWQQGWGDFSLNQLLWLLCMSQLLSLCYLLAKEVPLLRPLGWRRLARVYAPVWQQSRWSLVGVTTTEIQNRGYIFVVGLLFGSAMVGFIQAGRVFFGPLNIITSAWTRVAKPTLARLNAEGNQGAFFRLVRQGLLGFTLFNLLFGLTLWLFWPLMDRHLFSHEYHGVGWVTLQWAIVTLLFHLRATSSAAIQAQNRFKPLAKATLWGAAFALTTLAIIGLTHGGEWVVLSVILGEAVAFGYIIKLLQPQPPLPLSPRVTHDP</sequence>
<reference evidence="7 8" key="1">
    <citation type="submission" date="2019-04" db="EMBL/GenBank/DDBJ databases">
        <authorList>
            <person name="Hwang J.C."/>
        </authorList>
    </citation>
    <scope>NUCLEOTIDE SEQUENCE [LARGE SCALE GENOMIC DNA]</scope>
    <source>
        <strain evidence="7 8">IMCC35001</strain>
    </source>
</reference>
<feature type="transmembrane region" description="Helical" evidence="6">
    <location>
        <begin position="81"/>
        <end position="99"/>
    </location>
</feature>
<feature type="transmembrane region" description="Helical" evidence="6">
    <location>
        <begin position="169"/>
        <end position="186"/>
    </location>
</feature>
<dbReference type="PANTHER" id="PTHR30250:SF11">
    <property type="entry name" value="O-ANTIGEN TRANSPORTER-RELATED"/>
    <property type="match status" value="1"/>
</dbReference>
<name>A0A4U1BC21_9GAMM</name>
<proteinExistence type="predicted"/>
<accession>A0A4U1BC21</accession>